<keyword evidence="5" id="KW-1185">Reference proteome</keyword>
<dbReference type="OrthoDB" id="637682at2759"/>
<dbReference type="GO" id="GO:0006353">
    <property type="term" value="P:DNA-templated transcription termination"/>
    <property type="evidence" value="ECO:0007669"/>
    <property type="project" value="UniProtKB-KW"/>
</dbReference>
<dbReference type="InParanoid" id="D8S9M1"/>
<evidence type="ECO:0000256" key="2">
    <source>
        <dbReference type="ARBA" id="ARBA00022472"/>
    </source>
</evidence>
<evidence type="ECO:0000256" key="3">
    <source>
        <dbReference type="ARBA" id="ARBA00022946"/>
    </source>
</evidence>
<dbReference type="KEGG" id="smo:SELMODRAFT_444400"/>
<dbReference type="Gene3D" id="1.25.70.10">
    <property type="entry name" value="Transcription termination factor 3, mitochondrial"/>
    <property type="match status" value="2"/>
</dbReference>
<dbReference type="FunCoup" id="D8S9M1">
    <property type="interactions" value="310"/>
</dbReference>
<accession>D8S9M1</accession>
<dbReference type="GO" id="GO:0009507">
    <property type="term" value="C:chloroplast"/>
    <property type="evidence" value="ECO:0000318"/>
    <property type="project" value="GO_Central"/>
</dbReference>
<keyword evidence="2" id="KW-0805">Transcription regulation</keyword>
<organism evidence="5">
    <name type="scientific">Selaginella moellendorffii</name>
    <name type="common">Spikemoss</name>
    <dbReference type="NCBI Taxonomy" id="88036"/>
    <lineage>
        <taxon>Eukaryota</taxon>
        <taxon>Viridiplantae</taxon>
        <taxon>Streptophyta</taxon>
        <taxon>Embryophyta</taxon>
        <taxon>Tracheophyta</taxon>
        <taxon>Lycopodiopsida</taxon>
        <taxon>Selaginellales</taxon>
        <taxon>Selaginellaceae</taxon>
        <taxon>Selaginella</taxon>
    </lineage>
</organism>
<dbReference type="InterPro" id="IPR003690">
    <property type="entry name" value="MTERF"/>
</dbReference>
<dbReference type="eggNOG" id="KOG1267">
    <property type="taxonomic scope" value="Eukaryota"/>
</dbReference>
<name>D8S9M1_SELML</name>
<dbReference type="SMART" id="SM00733">
    <property type="entry name" value="Mterf"/>
    <property type="match status" value="7"/>
</dbReference>
<dbReference type="InterPro" id="IPR038538">
    <property type="entry name" value="MTERF_sf"/>
</dbReference>
<keyword evidence="2" id="KW-0806">Transcription termination</keyword>
<comment type="similarity">
    <text evidence="1">Belongs to the mTERF family.</text>
</comment>
<evidence type="ECO:0000313" key="5">
    <source>
        <dbReference type="Proteomes" id="UP000001514"/>
    </source>
</evidence>
<dbReference type="PANTHER" id="PTHR13068:SF173">
    <property type="entry name" value="EMB|CAB62602.1"/>
    <property type="match status" value="1"/>
</dbReference>
<evidence type="ECO:0000313" key="4">
    <source>
        <dbReference type="EMBL" id="EFJ18840.1"/>
    </source>
</evidence>
<keyword evidence="3" id="KW-0809">Transit peptide</keyword>
<dbReference type="GO" id="GO:0003676">
    <property type="term" value="F:nucleic acid binding"/>
    <property type="evidence" value="ECO:0007669"/>
    <property type="project" value="InterPro"/>
</dbReference>
<keyword evidence="2" id="KW-0804">Transcription</keyword>
<reference evidence="4 5" key="1">
    <citation type="journal article" date="2011" name="Science">
        <title>The Selaginella genome identifies genetic changes associated with the evolution of vascular plants.</title>
        <authorList>
            <person name="Banks J.A."/>
            <person name="Nishiyama T."/>
            <person name="Hasebe M."/>
            <person name="Bowman J.L."/>
            <person name="Gribskov M."/>
            <person name="dePamphilis C."/>
            <person name="Albert V.A."/>
            <person name="Aono N."/>
            <person name="Aoyama T."/>
            <person name="Ambrose B.A."/>
            <person name="Ashton N.W."/>
            <person name="Axtell M.J."/>
            <person name="Barker E."/>
            <person name="Barker M.S."/>
            <person name="Bennetzen J.L."/>
            <person name="Bonawitz N.D."/>
            <person name="Chapple C."/>
            <person name="Cheng C."/>
            <person name="Correa L.G."/>
            <person name="Dacre M."/>
            <person name="DeBarry J."/>
            <person name="Dreyer I."/>
            <person name="Elias M."/>
            <person name="Engstrom E.M."/>
            <person name="Estelle M."/>
            <person name="Feng L."/>
            <person name="Finet C."/>
            <person name="Floyd S.K."/>
            <person name="Frommer W.B."/>
            <person name="Fujita T."/>
            <person name="Gramzow L."/>
            <person name="Gutensohn M."/>
            <person name="Harholt J."/>
            <person name="Hattori M."/>
            <person name="Heyl A."/>
            <person name="Hirai T."/>
            <person name="Hiwatashi Y."/>
            <person name="Ishikawa M."/>
            <person name="Iwata M."/>
            <person name="Karol K.G."/>
            <person name="Koehler B."/>
            <person name="Kolukisaoglu U."/>
            <person name="Kubo M."/>
            <person name="Kurata T."/>
            <person name="Lalonde S."/>
            <person name="Li K."/>
            <person name="Li Y."/>
            <person name="Litt A."/>
            <person name="Lyons E."/>
            <person name="Manning G."/>
            <person name="Maruyama T."/>
            <person name="Michael T.P."/>
            <person name="Mikami K."/>
            <person name="Miyazaki S."/>
            <person name="Morinaga S."/>
            <person name="Murata T."/>
            <person name="Mueller-Roeber B."/>
            <person name="Nelson D.R."/>
            <person name="Obara M."/>
            <person name="Oguri Y."/>
            <person name="Olmstead R.G."/>
            <person name="Onodera N."/>
            <person name="Petersen B.L."/>
            <person name="Pils B."/>
            <person name="Prigge M."/>
            <person name="Rensing S.A."/>
            <person name="Riano-Pachon D.M."/>
            <person name="Roberts A.W."/>
            <person name="Sato Y."/>
            <person name="Scheller H.V."/>
            <person name="Schulz B."/>
            <person name="Schulz C."/>
            <person name="Shakirov E.V."/>
            <person name="Shibagaki N."/>
            <person name="Shinohara N."/>
            <person name="Shippen D.E."/>
            <person name="Soerensen I."/>
            <person name="Sotooka R."/>
            <person name="Sugimoto N."/>
            <person name="Sugita M."/>
            <person name="Sumikawa N."/>
            <person name="Tanurdzic M."/>
            <person name="Theissen G."/>
            <person name="Ulvskov P."/>
            <person name="Wakazuki S."/>
            <person name="Weng J.K."/>
            <person name="Willats W.W."/>
            <person name="Wipf D."/>
            <person name="Wolf P.G."/>
            <person name="Yang L."/>
            <person name="Zimmer A.D."/>
            <person name="Zhu Q."/>
            <person name="Mitros T."/>
            <person name="Hellsten U."/>
            <person name="Loque D."/>
            <person name="Otillar R."/>
            <person name="Salamov A."/>
            <person name="Schmutz J."/>
            <person name="Shapiro H."/>
            <person name="Lindquist E."/>
            <person name="Lucas S."/>
            <person name="Rokhsar D."/>
            <person name="Grigoriev I.V."/>
        </authorList>
    </citation>
    <scope>NUCLEOTIDE SEQUENCE [LARGE SCALE GENOMIC DNA]</scope>
</reference>
<proteinExistence type="inferred from homology"/>
<evidence type="ECO:0000256" key="1">
    <source>
        <dbReference type="ARBA" id="ARBA00007692"/>
    </source>
</evidence>
<dbReference type="Pfam" id="PF02536">
    <property type="entry name" value="mTERF"/>
    <property type="match status" value="1"/>
</dbReference>
<dbReference type="OMA" id="TMMKLTR"/>
<dbReference type="Proteomes" id="UP000001514">
    <property type="component" value="Unassembled WGS sequence"/>
</dbReference>
<dbReference type="GO" id="GO:0009658">
    <property type="term" value="P:chloroplast organization"/>
    <property type="evidence" value="ECO:0000318"/>
    <property type="project" value="GO_Central"/>
</dbReference>
<gene>
    <name evidence="4" type="ORF">SELMODRAFT_444400</name>
</gene>
<dbReference type="HOGENOM" id="CLU_474422_0_0_1"/>
<dbReference type="Gramene" id="EFJ18840">
    <property type="protein sequence ID" value="EFJ18840"/>
    <property type="gene ID" value="SELMODRAFT_444400"/>
</dbReference>
<dbReference type="AlphaFoldDB" id="D8S9M1"/>
<dbReference type="PANTHER" id="PTHR13068">
    <property type="entry name" value="CGI-12 PROTEIN-RELATED"/>
    <property type="match status" value="1"/>
</dbReference>
<protein>
    <submittedName>
        <fullName evidence="4">Uncharacterized protein</fullName>
    </submittedName>
</protein>
<dbReference type="EMBL" id="GL377608">
    <property type="protein sequence ID" value="EFJ18840.1"/>
    <property type="molecule type" value="Genomic_DNA"/>
</dbReference>
<sequence>MALRLLSRALSGASRVRIHNAGWISRAGMCSLASDGGMEERLRAVVDGLGSFLHSERKMPAEVAQAIAGNASTFVRQVLDSFERAHGQNSSAEIIAEKIQGHLAKMRVDKVLLFYESIGMELPGDGDPEKMAVMRTRYQHVVAVTAFLEELKVERKTVGNLLEKNKFLFEANTSEVFNLFQYLHTNGVVAEGLQVLCSRYPGIFTPSIKDDWEPFLQVLRDFEIQEPAMRRLIKHFGFLLLELPKIDYITTLDYLQLDLNLEKPEISRILKSHPEALLLDFNKTMKSKVKFLRSHKVHPADIARIFARCPSIVGYSVDSLSEKIGYLQGLGLRPWNVRQILVAFPAILAHSVENKMKPTVAFLEEAGITGEKLSKLIVKRPAIFAIDNKEKLPRLLKNIAYLGPDGMVLALCWGVAEGIRHMKSRLKYLQSLGFSGEDLVKMISRDPRILKISKDGLETKVKYLTEVMGLSPQALLGNPTFLYSHFERRIKLRYEVLKLLHDRGELSREPQLSQMLYMDNKEFMARYVNPYRPCVTLAKKHYRMFQRKPDGDHLFMMKYLDEQKESPLPEGTSRP</sequence>